<evidence type="ECO:0000256" key="4">
    <source>
        <dbReference type="ARBA" id="ARBA00022692"/>
    </source>
</evidence>
<evidence type="ECO:0000256" key="1">
    <source>
        <dbReference type="ARBA" id="ARBA00004571"/>
    </source>
</evidence>
<dbReference type="SUPFAM" id="SSF49464">
    <property type="entry name" value="Carboxypeptidase regulatory domain-like"/>
    <property type="match status" value="1"/>
</dbReference>
<dbReference type="InterPro" id="IPR008969">
    <property type="entry name" value="CarboxyPept-like_regulatory"/>
</dbReference>
<keyword evidence="14" id="KW-1185">Reference proteome</keyword>
<evidence type="ECO:0000256" key="9">
    <source>
        <dbReference type="RuleBase" id="RU003357"/>
    </source>
</evidence>
<dbReference type="SUPFAM" id="SSF56935">
    <property type="entry name" value="Porins"/>
    <property type="match status" value="1"/>
</dbReference>
<feature type="signal peptide" evidence="10">
    <location>
        <begin position="1"/>
        <end position="21"/>
    </location>
</feature>
<keyword evidence="5 9" id="KW-0798">TonB box</keyword>
<comment type="subcellular location">
    <subcellularLocation>
        <location evidence="1 8">Cell outer membrane</location>
        <topology evidence="1 8">Multi-pass membrane protein</topology>
    </subcellularLocation>
</comment>
<feature type="domain" description="TonB-dependent receptor plug" evidence="12">
    <location>
        <begin position="116"/>
        <end position="221"/>
    </location>
</feature>
<keyword evidence="7 8" id="KW-0998">Cell outer membrane</keyword>
<dbReference type="Pfam" id="PF13715">
    <property type="entry name" value="CarbopepD_reg_2"/>
    <property type="match status" value="1"/>
</dbReference>
<keyword evidence="4 8" id="KW-0812">Transmembrane</keyword>
<dbReference type="PROSITE" id="PS52016">
    <property type="entry name" value="TONB_DEPENDENT_REC_3"/>
    <property type="match status" value="1"/>
</dbReference>
<evidence type="ECO:0000256" key="8">
    <source>
        <dbReference type="PROSITE-ProRule" id="PRU01360"/>
    </source>
</evidence>
<dbReference type="Gene3D" id="2.60.40.1120">
    <property type="entry name" value="Carboxypeptidase-like, regulatory domain"/>
    <property type="match status" value="1"/>
</dbReference>
<evidence type="ECO:0000256" key="2">
    <source>
        <dbReference type="ARBA" id="ARBA00022448"/>
    </source>
</evidence>
<name>A0ABY3YJY8_9FLAO</name>
<reference evidence="13 14" key="1">
    <citation type="journal article" date="2018" name="Int. J. Syst. Evol. Microbiol.">
        <title>Zhouia spongiae sp. nov., isolated from a marine sponge.</title>
        <authorList>
            <person name="Zhuang L."/>
            <person name="Lin B."/>
            <person name="Qin F."/>
            <person name="Luo L."/>
        </authorList>
    </citation>
    <scope>NUCLEOTIDE SEQUENCE [LARGE SCALE GENOMIC DNA]</scope>
    <source>
        <strain evidence="13 14">HN-Y44</strain>
    </source>
</reference>
<dbReference type="NCBIfam" id="TIGR04056">
    <property type="entry name" value="OMP_RagA_SusC"/>
    <property type="match status" value="1"/>
</dbReference>
<protein>
    <submittedName>
        <fullName evidence="13">TonB-dependent receptor</fullName>
    </submittedName>
</protein>
<dbReference type="Pfam" id="PF00593">
    <property type="entry name" value="TonB_dep_Rec_b-barrel"/>
    <property type="match status" value="1"/>
</dbReference>
<dbReference type="InterPro" id="IPR000531">
    <property type="entry name" value="Beta-barrel_TonB"/>
</dbReference>
<dbReference type="RefSeq" id="WP_242936325.1">
    <property type="nucleotide sequence ID" value="NZ_CP094326.1"/>
</dbReference>
<evidence type="ECO:0000259" key="11">
    <source>
        <dbReference type="Pfam" id="PF00593"/>
    </source>
</evidence>
<evidence type="ECO:0000256" key="10">
    <source>
        <dbReference type="SAM" id="SignalP"/>
    </source>
</evidence>
<keyword evidence="2 8" id="KW-0813">Transport</keyword>
<gene>
    <name evidence="13" type="ORF">MQE36_12560</name>
</gene>
<dbReference type="Gene3D" id="2.170.130.10">
    <property type="entry name" value="TonB-dependent receptor, plug domain"/>
    <property type="match status" value="1"/>
</dbReference>
<dbReference type="InterPro" id="IPR037066">
    <property type="entry name" value="Plug_dom_sf"/>
</dbReference>
<comment type="similarity">
    <text evidence="8 9">Belongs to the TonB-dependent receptor family.</text>
</comment>
<dbReference type="InterPro" id="IPR036942">
    <property type="entry name" value="Beta-barrel_TonB_sf"/>
</dbReference>
<accession>A0ABY3YJY8</accession>
<dbReference type="InterPro" id="IPR023997">
    <property type="entry name" value="TonB-dep_OMP_SusC/RagA_CS"/>
</dbReference>
<evidence type="ECO:0000256" key="5">
    <source>
        <dbReference type="ARBA" id="ARBA00023077"/>
    </source>
</evidence>
<sequence length="1022" mass="112044">MKKHYLFMLLLYVGMVSGVAAQTILKGTVVSKTDSAPVPGATVIANGQSQNGVATDFDGKFTLSVNEEEGTITVSSIGFKTIQLVYSGDQEFSLELEEEVSALDEVVLIGYGTAKKSDITSAISTVENIESISSRPVSTLSDFLQGNVPGVTVLQQGGDPSQNGRIVIRGYGSFADEAPLTVVDGVPYYGPAINPNDIASVSILKDAAAAAIYGAQAASGVIVIETKKGKKGKPRINFDLYSGIQSASNLPTPLNAQQQADVYNRAADNSGAPRQSAHNAEQNPWGQVTRTNWMDAIFRTGAIYNANMNINGASDKVNYMTSFGYNKKEGLLLGTFSERFSFRVKTDIDLTDNITIGENVYYSRSEAVGTNSTSSYSGSIINALYMPSAAPVRDENGNFSGVVPERLSNFAGAYGDVYNPVALLLRPDITNPVNYLNANVYLNYNIANGLKFKTSYSYSSTNTKYKKFSPRIPELGRTNLNNYLYQSYSDTNRWVWDNQLSYKKSFGDHNLDLTAIYSSQFTDYEYFFQQGEGFSNEEPFNQYMSNASVIRTPETDVYEDALTSAIGRAMYNYKNKYFLSGSIRRDETSRLAKENQADYFPSASAAWKISGEDFFDVAAVNSLKLRASWGQIGNINSVGYYSFDVPLNTTTVILGADGSLDDKGTYVGRQSNPNLKWEISESLDFGIDASLFNNKLSIVADYFEKTTKGMIIPGLEDLHQGTTAADVNGGEVKNTGYEVAVSYKDQAGDLRYSISANASFLDNKLVNLDGYNSSGIDYIAHSDNVRSTLYPYRSVVGRELYSTYLIPYLGIFQSQDEIDAHSKDGALIQPNAVPGDFKFQDTNNDGKIDNNDRVFMDSYLPEVTYNVGLNFEYKGFDLNMILQGVGGVKVFNAYKFTAYNASQQGYNLDNRVLNAWTPENTSTDIPRLSTQDNNQTYGTTSSWYLEDASYLRFKNITLGYTVPQKAIGSLLENSSLRVYLSAENLLTITNYSGMDPEVGGKGLDVGKYPPARTITAGLSLSL</sequence>
<evidence type="ECO:0000313" key="14">
    <source>
        <dbReference type="Proteomes" id="UP000829476"/>
    </source>
</evidence>
<organism evidence="13 14">
    <name type="scientific">Zhouia spongiae</name>
    <dbReference type="NCBI Taxonomy" id="2202721"/>
    <lineage>
        <taxon>Bacteria</taxon>
        <taxon>Pseudomonadati</taxon>
        <taxon>Bacteroidota</taxon>
        <taxon>Flavobacteriia</taxon>
        <taxon>Flavobacteriales</taxon>
        <taxon>Flavobacteriaceae</taxon>
        <taxon>Zhouia</taxon>
    </lineage>
</organism>
<dbReference type="NCBIfam" id="TIGR04057">
    <property type="entry name" value="SusC_RagA_signa"/>
    <property type="match status" value="1"/>
</dbReference>
<feature type="domain" description="TonB-dependent receptor-like beta-barrel" evidence="11">
    <location>
        <begin position="408"/>
        <end position="985"/>
    </location>
</feature>
<dbReference type="Gene3D" id="2.40.170.20">
    <property type="entry name" value="TonB-dependent receptor, beta-barrel domain"/>
    <property type="match status" value="1"/>
</dbReference>
<evidence type="ECO:0000313" key="13">
    <source>
        <dbReference type="EMBL" id="UNY97914.1"/>
    </source>
</evidence>
<dbReference type="EMBL" id="CP094326">
    <property type="protein sequence ID" value="UNY97914.1"/>
    <property type="molecule type" value="Genomic_DNA"/>
</dbReference>
<evidence type="ECO:0000256" key="6">
    <source>
        <dbReference type="ARBA" id="ARBA00023136"/>
    </source>
</evidence>
<keyword evidence="13" id="KW-0675">Receptor</keyword>
<evidence type="ECO:0000256" key="7">
    <source>
        <dbReference type="ARBA" id="ARBA00023237"/>
    </source>
</evidence>
<dbReference type="InterPro" id="IPR039426">
    <property type="entry name" value="TonB-dep_rcpt-like"/>
</dbReference>
<evidence type="ECO:0000259" key="12">
    <source>
        <dbReference type="Pfam" id="PF07715"/>
    </source>
</evidence>
<dbReference type="Proteomes" id="UP000829476">
    <property type="component" value="Chromosome"/>
</dbReference>
<dbReference type="InterPro" id="IPR012910">
    <property type="entry name" value="Plug_dom"/>
</dbReference>
<feature type="chain" id="PRO_5046721446" evidence="10">
    <location>
        <begin position="22"/>
        <end position="1022"/>
    </location>
</feature>
<dbReference type="InterPro" id="IPR023996">
    <property type="entry name" value="TonB-dep_OMP_SusC/RagA"/>
</dbReference>
<evidence type="ECO:0000256" key="3">
    <source>
        <dbReference type="ARBA" id="ARBA00022452"/>
    </source>
</evidence>
<dbReference type="Pfam" id="PF07715">
    <property type="entry name" value="Plug"/>
    <property type="match status" value="1"/>
</dbReference>
<keyword evidence="6 8" id="KW-0472">Membrane</keyword>
<proteinExistence type="inferred from homology"/>
<keyword evidence="10" id="KW-0732">Signal</keyword>
<keyword evidence="3 8" id="KW-1134">Transmembrane beta strand</keyword>